<dbReference type="PANTHER" id="PTHR46577">
    <property type="entry name" value="HTH-TYPE TRANSCRIPTIONAL REGULATORY PROTEIN GABR"/>
    <property type="match status" value="1"/>
</dbReference>
<keyword evidence="5" id="KW-0804">Transcription</keyword>
<organism evidence="7 8">
    <name type="scientific">Kosakonia calanthes</name>
    <dbReference type="NCBI Taxonomy" id="3139408"/>
    <lineage>
        <taxon>Bacteria</taxon>
        <taxon>Pseudomonadati</taxon>
        <taxon>Pseudomonadota</taxon>
        <taxon>Gammaproteobacteria</taxon>
        <taxon>Enterobacterales</taxon>
        <taxon>Enterobacteriaceae</taxon>
        <taxon>Kosakonia</taxon>
    </lineage>
</organism>
<feature type="domain" description="HTH gntR-type" evidence="6">
    <location>
        <begin position="2"/>
        <end position="70"/>
    </location>
</feature>
<evidence type="ECO:0000256" key="2">
    <source>
        <dbReference type="ARBA" id="ARBA00022898"/>
    </source>
</evidence>
<dbReference type="Proteomes" id="UP001466893">
    <property type="component" value="Chromosome"/>
</dbReference>
<dbReference type="InterPro" id="IPR015421">
    <property type="entry name" value="PyrdxlP-dep_Trfase_major"/>
</dbReference>
<dbReference type="Pfam" id="PF00392">
    <property type="entry name" value="GntR"/>
    <property type="match status" value="1"/>
</dbReference>
<sequence>MKPGYKAIYEQYRLSITSGLLKPGDKVPAVRVLANELGVARKTVETAWAILVGEGYLVSQGARGTRVNPDLVLARQSTVHSDISAAESPLRTGDTFRDLPGFLRLGMPSLDAFPYKKWLLLCGKAVRAMQPMEMTNPPLLGYMPLREAIAQYVNISRGLACTPEQIFITSGYNNNLRLILNTLGNANDKVVFEDPGYFFGQQALKRAVQNLHYVPVDNQGLNVGYLQHYHSDAHFVFVTPSHHSPLAVTLSLPRKHQLLDWARQNNRWIIEDDYDGEFHYTRKVLPALKSLDTHDRVIYMGTFSKTVMPALRVSYIVMPRATVAQFREAGELTESGQPVLTQKILAAFLSEGHFYKHLKKMRSLYSQRRKMMLAALEQVYPGIFNVEVNDGGMHIIAFLQNSTQDVDLAHIWQSHQLQVSPLSRWYNQTSKRYGLIMGYTNVRTFEEAVALLQRPARETQALLSVT</sequence>
<protein>
    <submittedName>
        <fullName evidence="7">PLP-dependent aminotransferase family protein</fullName>
    </submittedName>
</protein>
<keyword evidence="8" id="KW-1185">Reference proteome</keyword>
<dbReference type="InterPro" id="IPR015424">
    <property type="entry name" value="PyrdxlP-dep_Trfase"/>
</dbReference>
<keyword evidence="7" id="KW-0808">Transferase</keyword>
<evidence type="ECO:0000256" key="5">
    <source>
        <dbReference type="ARBA" id="ARBA00023163"/>
    </source>
</evidence>
<dbReference type="InterPro" id="IPR036388">
    <property type="entry name" value="WH-like_DNA-bd_sf"/>
</dbReference>
<dbReference type="Gene3D" id="3.40.640.10">
    <property type="entry name" value="Type I PLP-dependent aspartate aminotransferase-like (Major domain)"/>
    <property type="match status" value="1"/>
</dbReference>
<dbReference type="InterPro" id="IPR051446">
    <property type="entry name" value="HTH_trans_reg/aminotransferase"/>
</dbReference>
<dbReference type="SMART" id="SM00345">
    <property type="entry name" value="HTH_GNTR"/>
    <property type="match status" value="1"/>
</dbReference>
<dbReference type="CDD" id="cd00609">
    <property type="entry name" value="AAT_like"/>
    <property type="match status" value="1"/>
</dbReference>
<dbReference type="RefSeq" id="WP_342320711.1">
    <property type="nucleotide sequence ID" value="NZ_CP151800.1"/>
</dbReference>
<dbReference type="SUPFAM" id="SSF53383">
    <property type="entry name" value="PLP-dependent transferases"/>
    <property type="match status" value="1"/>
</dbReference>
<accession>A0ABZ3B1G9</accession>
<comment type="similarity">
    <text evidence="1">In the C-terminal section; belongs to the class-I pyridoxal-phosphate-dependent aminotransferase family.</text>
</comment>
<gene>
    <name evidence="7" type="ORF">AAEY27_11785</name>
</gene>
<evidence type="ECO:0000259" key="6">
    <source>
        <dbReference type="PROSITE" id="PS50949"/>
    </source>
</evidence>
<keyword evidence="7" id="KW-0032">Aminotransferase</keyword>
<dbReference type="PANTHER" id="PTHR46577:SF1">
    <property type="entry name" value="HTH-TYPE TRANSCRIPTIONAL REGULATORY PROTEIN GABR"/>
    <property type="match status" value="1"/>
</dbReference>
<dbReference type="PROSITE" id="PS50949">
    <property type="entry name" value="HTH_GNTR"/>
    <property type="match status" value="1"/>
</dbReference>
<keyword evidence="3" id="KW-0805">Transcription regulation</keyword>
<name>A0ABZ3B1G9_9ENTR</name>
<proteinExistence type="inferred from homology"/>
<keyword evidence="2" id="KW-0663">Pyridoxal phosphate</keyword>
<dbReference type="CDD" id="cd07377">
    <property type="entry name" value="WHTH_GntR"/>
    <property type="match status" value="1"/>
</dbReference>
<dbReference type="Pfam" id="PF00155">
    <property type="entry name" value="Aminotran_1_2"/>
    <property type="match status" value="1"/>
</dbReference>
<dbReference type="SUPFAM" id="SSF46785">
    <property type="entry name" value="Winged helix' DNA-binding domain"/>
    <property type="match status" value="1"/>
</dbReference>
<dbReference type="GO" id="GO:0008483">
    <property type="term" value="F:transaminase activity"/>
    <property type="evidence" value="ECO:0007669"/>
    <property type="project" value="UniProtKB-KW"/>
</dbReference>
<dbReference type="Gene3D" id="1.10.10.10">
    <property type="entry name" value="Winged helix-like DNA-binding domain superfamily/Winged helix DNA-binding domain"/>
    <property type="match status" value="1"/>
</dbReference>
<dbReference type="EMBL" id="CP151800">
    <property type="protein sequence ID" value="WZV96372.1"/>
    <property type="molecule type" value="Genomic_DNA"/>
</dbReference>
<evidence type="ECO:0000313" key="8">
    <source>
        <dbReference type="Proteomes" id="UP001466893"/>
    </source>
</evidence>
<keyword evidence="4" id="KW-0238">DNA-binding</keyword>
<dbReference type="InterPro" id="IPR000524">
    <property type="entry name" value="Tscrpt_reg_HTH_GntR"/>
</dbReference>
<reference evidence="7 8" key="1">
    <citation type="submission" date="2024-04" db="EMBL/GenBank/DDBJ databases">
        <title>Kosakonia calanthae sp. nov., a halophilic bacterium isolated from leaves of Calanthe tiplacata.</title>
        <authorList>
            <person name="Wu P."/>
        </authorList>
    </citation>
    <scope>NUCLEOTIDE SEQUENCE [LARGE SCALE GENOMIC DNA]</scope>
    <source>
        <strain evidence="7 8">BYX6</strain>
    </source>
</reference>
<dbReference type="InterPro" id="IPR036390">
    <property type="entry name" value="WH_DNA-bd_sf"/>
</dbReference>
<evidence type="ECO:0000313" key="7">
    <source>
        <dbReference type="EMBL" id="WZV96372.1"/>
    </source>
</evidence>
<evidence type="ECO:0000256" key="3">
    <source>
        <dbReference type="ARBA" id="ARBA00023015"/>
    </source>
</evidence>
<dbReference type="InterPro" id="IPR004839">
    <property type="entry name" value="Aminotransferase_I/II_large"/>
</dbReference>
<evidence type="ECO:0000256" key="1">
    <source>
        <dbReference type="ARBA" id="ARBA00005384"/>
    </source>
</evidence>
<evidence type="ECO:0000256" key="4">
    <source>
        <dbReference type="ARBA" id="ARBA00023125"/>
    </source>
</evidence>